<keyword evidence="1" id="KW-0802">TPR repeat</keyword>
<gene>
    <name evidence="4" type="ORF">D7X32_09695</name>
</gene>
<evidence type="ECO:0000259" key="3">
    <source>
        <dbReference type="Pfam" id="PF03704"/>
    </source>
</evidence>
<dbReference type="InterPro" id="IPR005158">
    <property type="entry name" value="BTAD"/>
</dbReference>
<feature type="repeat" description="TPR" evidence="1">
    <location>
        <begin position="86"/>
        <end position="119"/>
    </location>
</feature>
<feature type="region of interest" description="Disordered" evidence="2">
    <location>
        <begin position="1"/>
        <end position="29"/>
    </location>
</feature>
<feature type="compositionally biased region" description="Low complexity" evidence="2">
    <location>
        <begin position="1"/>
        <end position="17"/>
    </location>
</feature>
<dbReference type="Gene3D" id="1.25.40.10">
    <property type="entry name" value="Tetratricopeptide repeat domain"/>
    <property type="match status" value="1"/>
</dbReference>
<comment type="caution">
    <text evidence="4">The sequence shown here is derived from an EMBL/GenBank/DDBJ whole genome shotgun (WGS) entry which is preliminary data.</text>
</comment>
<reference evidence="5" key="1">
    <citation type="submission" date="2018-09" db="EMBL/GenBank/DDBJ databases">
        <authorList>
            <person name="Livingstone P.G."/>
            <person name="Whitworth D.E."/>
        </authorList>
    </citation>
    <scope>NUCLEOTIDE SEQUENCE [LARGE SCALE GENOMIC DNA]</scope>
    <source>
        <strain evidence="5">CA043D</strain>
    </source>
</reference>
<organism evidence="4 5">
    <name type="scientific">Corallococcus carmarthensis</name>
    <dbReference type="NCBI Taxonomy" id="2316728"/>
    <lineage>
        <taxon>Bacteria</taxon>
        <taxon>Pseudomonadati</taxon>
        <taxon>Myxococcota</taxon>
        <taxon>Myxococcia</taxon>
        <taxon>Myxococcales</taxon>
        <taxon>Cystobacterineae</taxon>
        <taxon>Myxococcaceae</taxon>
        <taxon>Corallococcus</taxon>
    </lineage>
</organism>
<evidence type="ECO:0000256" key="2">
    <source>
        <dbReference type="SAM" id="MobiDB-lite"/>
    </source>
</evidence>
<accession>A0A3A8KCK7</accession>
<dbReference type="Pfam" id="PF03704">
    <property type="entry name" value="BTAD"/>
    <property type="match status" value="1"/>
</dbReference>
<evidence type="ECO:0000313" key="5">
    <source>
        <dbReference type="Proteomes" id="UP000268313"/>
    </source>
</evidence>
<feature type="repeat" description="TPR" evidence="1">
    <location>
        <begin position="120"/>
        <end position="153"/>
    </location>
</feature>
<sequence length="183" mass="19749">MPVSSKAASSKAVSNKAESPKDGPKDAPPLAEELIRGEVTLGQFLGLSNDRLYKYAATGHQMLQAGRTKVALQIFEGLVAASPHDTVFRAQLGAAYMTVDRVDDAFEAYDQALRFNSSNVDALVGRGEILLRRGKVPEGLKDLGKAIEYDPALRRKSTQRARGTLLALKKQAEQAKAKPAAKK</sequence>
<keyword evidence="5" id="KW-1185">Reference proteome</keyword>
<dbReference type="InterPro" id="IPR019734">
    <property type="entry name" value="TPR_rpt"/>
</dbReference>
<dbReference type="SMART" id="SM00028">
    <property type="entry name" value="TPR"/>
    <property type="match status" value="2"/>
</dbReference>
<evidence type="ECO:0000256" key="1">
    <source>
        <dbReference type="PROSITE-ProRule" id="PRU00339"/>
    </source>
</evidence>
<dbReference type="EMBL" id="RAWE01000024">
    <property type="protein sequence ID" value="RKH04899.1"/>
    <property type="molecule type" value="Genomic_DNA"/>
</dbReference>
<evidence type="ECO:0000313" key="4">
    <source>
        <dbReference type="EMBL" id="RKH04899.1"/>
    </source>
</evidence>
<dbReference type="SUPFAM" id="SSF48452">
    <property type="entry name" value="TPR-like"/>
    <property type="match status" value="1"/>
</dbReference>
<dbReference type="InterPro" id="IPR011990">
    <property type="entry name" value="TPR-like_helical_dom_sf"/>
</dbReference>
<dbReference type="AlphaFoldDB" id="A0A3A8KCK7"/>
<protein>
    <recommendedName>
        <fullName evidence="3">Bacterial transcriptional activator domain-containing protein</fullName>
    </recommendedName>
</protein>
<dbReference type="Proteomes" id="UP000268313">
    <property type="component" value="Unassembled WGS sequence"/>
</dbReference>
<name>A0A3A8KCK7_9BACT</name>
<dbReference type="PROSITE" id="PS50005">
    <property type="entry name" value="TPR"/>
    <property type="match status" value="2"/>
</dbReference>
<feature type="domain" description="Bacterial transcriptional activator" evidence="3">
    <location>
        <begin position="30"/>
        <end position="114"/>
    </location>
</feature>
<proteinExistence type="predicted"/>
<dbReference type="OrthoDB" id="5513993at2"/>